<evidence type="ECO:0000313" key="4">
    <source>
        <dbReference type="EMBL" id="KAK7254582.1"/>
    </source>
</evidence>
<comment type="caution">
    <text evidence="4">The sequence shown here is derived from an EMBL/GenBank/DDBJ whole genome shotgun (WGS) entry which is preliminary data.</text>
</comment>
<sequence length="500" mass="53081">MLRPPAFAARRLRAAARRRKSLAVAAPSTDGSSIPTAPGRLPLVGHALNFKPPKMHEYLEGVARDLDAWAFVAHFGPRTPVVVGDPALAQALLAPRSGWTGRSAAVLPFFRDSSDAIVGDPEAQGVAFANGHFHWGLARKASEDGLLKTSFVKRSHAIIKDKAAELGGILRDAGGAPVDVQTLFARTALDIVGSLAFEADIGSAAGDKAELEHRLKAIFTGIGECIGAPLPYWRWGFPAPASAPAYDRYVDNGKRLVELVRPIVDARREALAAGAEPTCFVDMLLDEAPAYSDAEVIWNATQILGAGYDTTSNTLAFTTLLLASRPELQRALRDEVTAAAPAGAVGADDVAKLPLLNAVLKESMRLYPAAPFLGRLYEKDEAFAYGGATFERNASALVSPYLLGRNAQVWPDALEFRPERFLGGQRAGDASHAYAWLPFGFGARGCVGMKLAMIEAKLLLAGVVADFHMELAPGQSPEPDPVLALTLSNAGGVHLALTPV</sequence>
<keyword evidence="3" id="KW-0479">Metal-binding</keyword>
<dbReference type="Gene3D" id="1.10.630.10">
    <property type="entry name" value="Cytochrome P450"/>
    <property type="match status" value="1"/>
</dbReference>
<dbReference type="Pfam" id="PF00067">
    <property type="entry name" value="p450"/>
    <property type="match status" value="1"/>
</dbReference>
<dbReference type="PRINTS" id="PR00385">
    <property type="entry name" value="P450"/>
</dbReference>
<evidence type="ECO:0000313" key="5">
    <source>
        <dbReference type="Proteomes" id="UP001363151"/>
    </source>
</evidence>
<proteinExistence type="inferred from homology"/>
<evidence type="ECO:0000256" key="1">
    <source>
        <dbReference type="ARBA" id="ARBA00001971"/>
    </source>
</evidence>
<evidence type="ECO:0000256" key="3">
    <source>
        <dbReference type="RuleBase" id="RU000461"/>
    </source>
</evidence>
<dbReference type="CDD" id="cd00302">
    <property type="entry name" value="cytochrome_P450"/>
    <property type="match status" value="1"/>
</dbReference>
<dbReference type="PROSITE" id="PS00086">
    <property type="entry name" value="CYTOCHROME_P450"/>
    <property type="match status" value="1"/>
</dbReference>
<reference evidence="4 5" key="1">
    <citation type="submission" date="2024-03" db="EMBL/GenBank/DDBJ databases">
        <title>Aureococcus anophagefferens CCMP1851 and Kratosvirus quantuckense: Draft genome of a second virus-susceptible host strain in the model system.</title>
        <authorList>
            <person name="Chase E."/>
            <person name="Truchon A.R."/>
            <person name="Schepens W."/>
            <person name="Wilhelm S.W."/>
        </authorList>
    </citation>
    <scope>NUCLEOTIDE SEQUENCE [LARGE SCALE GENOMIC DNA]</scope>
    <source>
        <strain evidence="4 5">CCMP1851</strain>
    </source>
</reference>
<keyword evidence="5" id="KW-1185">Reference proteome</keyword>
<keyword evidence="3" id="KW-0408">Iron</keyword>
<dbReference type="PANTHER" id="PTHR24305:SF166">
    <property type="entry name" value="CYTOCHROME P450 12A4, MITOCHONDRIAL-RELATED"/>
    <property type="match status" value="1"/>
</dbReference>
<gene>
    <name evidence="4" type="primary">CYP11A1</name>
    <name evidence="4" type="ORF">SO694_0001017</name>
</gene>
<dbReference type="InterPro" id="IPR001128">
    <property type="entry name" value="Cyt_P450"/>
</dbReference>
<protein>
    <submittedName>
        <fullName evidence="4">Cytochrome P450</fullName>
    </submittedName>
</protein>
<comment type="cofactor">
    <cofactor evidence="1">
        <name>heme</name>
        <dbReference type="ChEBI" id="CHEBI:30413"/>
    </cofactor>
</comment>
<keyword evidence="3" id="KW-0503">Monooxygenase</keyword>
<dbReference type="InterPro" id="IPR017972">
    <property type="entry name" value="Cyt_P450_CS"/>
</dbReference>
<organism evidence="4 5">
    <name type="scientific">Aureococcus anophagefferens</name>
    <name type="common">Harmful bloom alga</name>
    <dbReference type="NCBI Taxonomy" id="44056"/>
    <lineage>
        <taxon>Eukaryota</taxon>
        <taxon>Sar</taxon>
        <taxon>Stramenopiles</taxon>
        <taxon>Ochrophyta</taxon>
        <taxon>Pelagophyceae</taxon>
        <taxon>Pelagomonadales</taxon>
        <taxon>Pelagomonadaceae</taxon>
        <taxon>Aureococcus</taxon>
    </lineage>
</organism>
<keyword evidence="3" id="KW-0560">Oxidoreductase</keyword>
<evidence type="ECO:0000256" key="2">
    <source>
        <dbReference type="ARBA" id="ARBA00010617"/>
    </source>
</evidence>
<comment type="similarity">
    <text evidence="2 3">Belongs to the cytochrome P450 family.</text>
</comment>
<accession>A0ABR1GF35</accession>
<dbReference type="EMBL" id="JBBJCI010000023">
    <property type="protein sequence ID" value="KAK7254582.1"/>
    <property type="molecule type" value="Genomic_DNA"/>
</dbReference>
<keyword evidence="3" id="KW-0349">Heme</keyword>
<dbReference type="PANTHER" id="PTHR24305">
    <property type="entry name" value="CYTOCHROME P450"/>
    <property type="match status" value="1"/>
</dbReference>
<dbReference type="Proteomes" id="UP001363151">
    <property type="component" value="Unassembled WGS sequence"/>
</dbReference>
<dbReference type="SUPFAM" id="SSF48264">
    <property type="entry name" value="Cytochrome P450"/>
    <property type="match status" value="1"/>
</dbReference>
<dbReference type="InterPro" id="IPR002401">
    <property type="entry name" value="Cyt_P450_E_grp-I"/>
</dbReference>
<dbReference type="InterPro" id="IPR050121">
    <property type="entry name" value="Cytochrome_P450_monoxygenase"/>
</dbReference>
<dbReference type="InterPro" id="IPR036396">
    <property type="entry name" value="Cyt_P450_sf"/>
</dbReference>
<name>A0ABR1GF35_AURAN</name>
<dbReference type="PRINTS" id="PR00463">
    <property type="entry name" value="EP450I"/>
</dbReference>